<sequence>MDTIVLLALTALALIILYLGLEGSFSGMTNFNYNSDLNIRQNSIEVSAIKEPTSGNFAYGMWLMLNNGSDGMIFERKSELQVLLSGGSLKLKINNMDINIINNYPLQKWVYLVTTVAYNEKTYVSIVDVYMNGKMVKSTQISPSISPSSSKTSRITFGALNAKMIDFKRWTYALTPQMVMDEYEKSNMKKSLGSYSADVSISKNNVMAKRFSLF</sequence>
<name>A0A6C0F7J9_9ZZZZ</name>
<evidence type="ECO:0000313" key="1">
    <source>
        <dbReference type="EMBL" id="QHT35135.1"/>
    </source>
</evidence>
<evidence type="ECO:0008006" key="2">
    <source>
        <dbReference type="Google" id="ProtNLM"/>
    </source>
</evidence>
<organism evidence="1">
    <name type="scientific">viral metagenome</name>
    <dbReference type="NCBI Taxonomy" id="1070528"/>
    <lineage>
        <taxon>unclassified sequences</taxon>
        <taxon>metagenomes</taxon>
        <taxon>organismal metagenomes</taxon>
    </lineage>
</organism>
<dbReference type="EMBL" id="MN739013">
    <property type="protein sequence ID" value="QHT35135.1"/>
    <property type="molecule type" value="Genomic_DNA"/>
</dbReference>
<accession>A0A6C0F7J9</accession>
<dbReference type="Gene3D" id="2.60.120.200">
    <property type="match status" value="1"/>
</dbReference>
<dbReference type="InterPro" id="IPR013320">
    <property type="entry name" value="ConA-like_dom_sf"/>
</dbReference>
<dbReference type="AlphaFoldDB" id="A0A6C0F7J9"/>
<dbReference type="Pfam" id="PF13385">
    <property type="entry name" value="Laminin_G_3"/>
    <property type="match status" value="1"/>
</dbReference>
<dbReference type="SUPFAM" id="SSF49899">
    <property type="entry name" value="Concanavalin A-like lectins/glucanases"/>
    <property type="match status" value="1"/>
</dbReference>
<proteinExistence type="predicted"/>
<protein>
    <recommendedName>
        <fullName evidence="2">Lectin/glucanase superfamily protein</fullName>
    </recommendedName>
</protein>
<reference evidence="1" key="1">
    <citation type="journal article" date="2020" name="Nature">
        <title>Giant virus diversity and host interactions through global metagenomics.</title>
        <authorList>
            <person name="Schulz F."/>
            <person name="Roux S."/>
            <person name="Paez-Espino D."/>
            <person name="Jungbluth S."/>
            <person name="Walsh D.A."/>
            <person name="Denef V.J."/>
            <person name="McMahon K.D."/>
            <person name="Konstantinidis K.T."/>
            <person name="Eloe-Fadrosh E.A."/>
            <person name="Kyrpides N.C."/>
            <person name="Woyke T."/>
        </authorList>
    </citation>
    <scope>NUCLEOTIDE SEQUENCE</scope>
    <source>
        <strain evidence="1">GVMAG-M-3300009180-1</strain>
    </source>
</reference>